<sequence>MQEFIKKLFQLEKKPLKGLMALEWAMLAYMLFTLILTFFLYTKMENPQAMILGRLRVLAMTAALWLVYRIFPCRLTRFVRVGAQLGLLAWWYPDTYEFNRLFPNLDHLFAQWEQNWFGMQPALLFSKELPDVIFSELFDMGYAAYYPMIALTVFYYFIWQYKEFERVAFIMLASFFIYYVIFIFIPVAGPTFYYKAVGIEKITAGIFPNIHDYFNHHQDCLPSPGFTDGFFYRLVEDAKAAGERPTAAFPSSHVGISTICMLLMWHSGNRKLLCALAPFYFLLCCATVYIQAHYLVDALAGVVSALLVYIPLFYFSRSMVKVEEKKRVSSKSKPLKYGK</sequence>
<dbReference type="InterPro" id="IPR052185">
    <property type="entry name" value="IPC_Synthase-Related"/>
</dbReference>
<reference evidence="8" key="1">
    <citation type="submission" date="2016-01" db="EMBL/GenBank/DDBJ databases">
        <authorList>
            <person name="Mitreva M."/>
            <person name="Pepin K.H."/>
            <person name="Mihindukulasuriya K.A."/>
            <person name="Fulton R."/>
            <person name="Fronick C."/>
            <person name="O'Laughlin M."/>
            <person name="Miner T."/>
            <person name="Herter B."/>
            <person name="Rosa B.A."/>
            <person name="Cordes M."/>
            <person name="Tomlinson C."/>
            <person name="Wollam A."/>
            <person name="Palsikar V.B."/>
            <person name="Mardis E.R."/>
            <person name="Wilson R.K."/>
        </authorList>
    </citation>
    <scope>NUCLEOTIDE SEQUENCE [LARGE SCALE GENOMIC DNA]</scope>
    <source>
        <strain evidence="8">MJR7716</strain>
    </source>
</reference>
<dbReference type="Gene3D" id="1.20.144.10">
    <property type="entry name" value="Phosphatidic acid phosphatase type 2/haloperoxidase"/>
    <property type="match status" value="1"/>
</dbReference>
<keyword evidence="3 5" id="KW-1133">Transmembrane helix</keyword>
<proteinExistence type="predicted"/>
<keyword evidence="2 5" id="KW-0812">Transmembrane</keyword>
<feature type="transmembrane region" description="Helical" evidence="5">
    <location>
        <begin position="247"/>
        <end position="265"/>
    </location>
</feature>
<accession>A0A133Q9G0</accession>
<feature type="transmembrane region" description="Helical" evidence="5">
    <location>
        <begin position="48"/>
        <end position="68"/>
    </location>
</feature>
<dbReference type="Pfam" id="PF14378">
    <property type="entry name" value="PAP2_3"/>
    <property type="match status" value="1"/>
</dbReference>
<dbReference type="RefSeq" id="WP_025875673.1">
    <property type="nucleotide sequence ID" value="NZ_BAAAXP010000027.1"/>
</dbReference>
<feature type="transmembrane region" description="Helical" evidence="5">
    <location>
        <begin position="140"/>
        <end position="158"/>
    </location>
</feature>
<dbReference type="InterPro" id="IPR026841">
    <property type="entry name" value="Aur1/Ipt1"/>
</dbReference>
<evidence type="ECO:0000256" key="3">
    <source>
        <dbReference type="ARBA" id="ARBA00022989"/>
    </source>
</evidence>
<evidence type="ECO:0000256" key="5">
    <source>
        <dbReference type="SAM" id="Phobius"/>
    </source>
</evidence>
<dbReference type="eggNOG" id="COG0671">
    <property type="taxonomic scope" value="Bacteria"/>
</dbReference>
<keyword evidence="4 5" id="KW-0472">Membrane</keyword>
<comment type="caution">
    <text evidence="7">The sequence shown here is derived from an EMBL/GenBank/DDBJ whole genome shotgun (WGS) entry which is preliminary data.</text>
</comment>
<dbReference type="PATRIC" id="fig|28128.5.peg.1389"/>
<feature type="transmembrane region" description="Helical" evidence="5">
    <location>
        <begin position="298"/>
        <end position="316"/>
    </location>
</feature>
<dbReference type="OrthoDB" id="1454668at2"/>
<evidence type="ECO:0000259" key="6">
    <source>
        <dbReference type="Pfam" id="PF14378"/>
    </source>
</evidence>
<dbReference type="AlphaFoldDB" id="A0A133Q9G0"/>
<evidence type="ECO:0000256" key="1">
    <source>
        <dbReference type="ARBA" id="ARBA00004141"/>
    </source>
</evidence>
<feature type="transmembrane region" description="Helical" evidence="5">
    <location>
        <begin position="21"/>
        <end position="42"/>
    </location>
</feature>
<evidence type="ECO:0000256" key="2">
    <source>
        <dbReference type="ARBA" id="ARBA00022692"/>
    </source>
</evidence>
<feature type="transmembrane region" description="Helical" evidence="5">
    <location>
        <begin position="167"/>
        <end position="188"/>
    </location>
</feature>
<dbReference type="Proteomes" id="UP000070533">
    <property type="component" value="Unassembled WGS sequence"/>
</dbReference>
<dbReference type="EMBL" id="LRQG01000092">
    <property type="protein sequence ID" value="KXA39530.1"/>
    <property type="molecule type" value="Genomic_DNA"/>
</dbReference>
<feature type="domain" description="Inositolphosphotransferase Aur1/Ipt1" evidence="6">
    <location>
        <begin position="134"/>
        <end position="309"/>
    </location>
</feature>
<dbReference type="PANTHER" id="PTHR31310:SF7">
    <property type="entry name" value="PA-PHOSPHATASE RELATED-FAMILY PROTEIN DDB_G0268928"/>
    <property type="match status" value="1"/>
</dbReference>
<keyword evidence="8" id="KW-1185">Reference proteome</keyword>
<dbReference type="PANTHER" id="PTHR31310">
    <property type="match status" value="1"/>
</dbReference>
<feature type="transmembrane region" description="Helical" evidence="5">
    <location>
        <begin position="272"/>
        <end position="292"/>
    </location>
</feature>
<protein>
    <submittedName>
        <fullName evidence="7">PAP2 family protein</fullName>
    </submittedName>
</protein>
<gene>
    <name evidence="7" type="ORF">HMPREF3226_01366</name>
</gene>
<evidence type="ECO:0000313" key="8">
    <source>
        <dbReference type="Proteomes" id="UP000070533"/>
    </source>
</evidence>
<dbReference type="STRING" id="28128.HMPREF3226_01366"/>
<organism evidence="7 8">
    <name type="scientific">Prevotella corporis</name>
    <dbReference type="NCBI Taxonomy" id="28128"/>
    <lineage>
        <taxon>Bacteria</taxon>
        <taxon>Pseudomonadati</taxon>
        <taxon>Bacteroidota</taxon>
        <taxon>Bacteroidia</taxon>
        <taxon>Bacteroidales</taxon>
        <taxon>Prevotellaceae</taxon>
        <taxon>Prevotella</taxon>
    </lineage>
</organism>
<name>A0A133Q9G0_9BACT</name>
<comment type="subcellular location">
    <subcellularLocation>
        <location evidence="1">Membrane</location>
        <topology evidence="1">Multi-pass membrane protein</topology>
    </subcellularLocation>
</comment>
<evidence type="ECO:0000313" key="7">
    <source>
        <dbReference type="EMBL" id="KXA39530.1"/>
    </source>
</evidence>
<evidence type="ECO:0000256" key="4">
    <source>
        <dbReference type="ARBA" id="ARBA00023136"/>
    </source>
</evidence>
<dbReference type="GO" id="GO:0016020">
    <property type="term" value="C:membrane"/>
    <property type="evidence" value="ECO:0007669"/>
    <property type="project" value="UniProtKB-SubCell"/>
</dbReference>